<protein>
    <submittedName>
        <fullName evidence="1">Uncharacterized protein</fullName>
    </submittedName>
</protein>
<dbReference type="EMBL" id="GBRH01266134">
    <property type="protein sequence ID" value="JAD31761.1"/>
    <property type="molecule type" value="Transcribed_RNA"/>
</dbReference>
<reference evidence="1" key="2">
    <citation type="journal article" date="2015" name="Data Brief">
        <title>Shoot transcriptome of the giant reed, Arundo donax.</title>
        <authorList>
            <person name="Barrero R.A."/>
            <person name="Guerrero F.D."/>
            <person name="Moolhuijzen P."/>
            <person name="Goolsby J.A."/>
            <person name="Tidwell J."/>
            <person name="Bellgard S.E."/>
            <person name="Bellgard M.I."/>
        </authorList>
    </citation>
    <scope>NUCLEOTIDE SEQUENCE</scope>
    <source>
        <tissue evidence="1">Shoot tissue taken approximately 20 cm above the soil surface</tissue>
    </source>
</reference>
<evidence type="ECO:0000313" key="1">
    <source>
        <dbReference type="EMBL" id="JAD31761.1"/>
    </source>
</evidence>
<organism evidence="1">
    <name type="scientific">Arundo donax</name>
    <name type="common">Giant reed</name>
    <name type="synonym">Donax arundinaceus</name>
    <dbReference type="NCBI Taxonomy" id="35708"/>
    <lineage>
        <taxon>Eukaryota</taxon>
        <taxon>Viridiplantae</taxon>
        <taxon>Streptophyta</taxon>
        <taxon>Embryophyta</taxon>
        <taxon>Tracheophyta</taxon>
        <taxon>Spermatophyta</taxon>
        <taxon>Magnoliopsida</taxon>
        <taxon>Liliopsida</taxon>
        <taxon>Poales</taxon>
        <taxon>Poaceae</taxon>
        <taxon>PACMAD clade</taxon>
        <taxon>Arundinoideae</taxon>
        <taxon>Arundineae</taxon>
        <taxon>Arundo</taxon>
    </lineage>
</organism>
<name>A0A0A8YYV7_ARUDO</name>
<proteinExistence type="predicted"/>
<reference evidence="1" key="1">
    <citation type="submission" date="2014-09" db="EMBL/GenBank/DDBJ databases">
        <authorList>
            <person name="Magalhaes I.L.F."/>
            <person name="Oliveira U."/>
            <person name="Santos F.R."/>
            <person name="Vidigal T.H.D.A."/>
            <person name="Brescovit A.D."/>
            <person name="Santos A.J."/>
        </authorList>
    </citation>
    <scope>NUCLEOTIDE SEQUENCE</scope>
    <source>
        <tissue evidence="1">Shoot tissue taken approximately 20 cm above the soil surface</tissue>
    </source>
</reference>
<dbReference type="AlphaFoldDB" id="A0A0A8YYV7"/>
<sequence length="113" mass="12771">MYQIMQWNTSIHSLLYSFYSSHVISVSTPLGNFGHEQHKNRALGASTEDDVLRLCILLAVRMPPTEEEKEQGNIAATNSEERTEMESTVAVFLVIPLTTTQGPWEVAEHFFLC</sequence>
<accession>A0A0A8YYV7</accession>